<dbReference type="AlphaFoldDB" id="A0A840HXF5"/>
<dbReference type="InterPro" id="IPR050131">
    <property type="entry name" value="Peptidase_S8_subtilisin-like"/>
</dbReference>
<feature type="signal peptide" evidence="6">
    <location>
        <begin position="1"/>
        <end position="22"/>
    </location>
</feature>
<dbReference type="EMBL" id="JACHOV010000010">
    <property type="protein sequence ID" value="MBB4642250.1"/>
    <property type="molecule type" value="Genomic_DNA"/>
</dbReference>
<dbReference type="SUPFAM" id="SSF52743">
    <property type="entry name" value="Subtilisin-like"/>
    <property type="match status" value="1"/>
</dbReference>
<organism evidence="8 9">
    <name type="scientific">Rhizorhapis suberifaciens</name>
    <name type="common">corky root of lettuce</name>
    <dbReference type="NCBI Taxonomy" id="13656"/>
    <lineage>
        <taxon>Bacteria</taxon>
        <taxon>Pseudomonadati</taxon>
        <taxon>Pseudomonadota</taxon>
        <taxon>Alphaproteobacteria</taxon>
        <taxon>Sphingomonadales</taxon>
        <taxon>Sphingomonadaceae</taxon>
        <taxon>Rhizorhapis</taxon>
    </lineage>
</organism>
<evidence type="ECO:0000313" key="9">
    <source>
        <dbReference type="Proteomes" id="UP000575068"/>
    </source>
</evidence>
<accession>A0A840HXF5</accession>
<keyword evidence="3 5" id="KW-0378">Hydrolase</keyword>
<keyword evidence="4 5" id="KW-0720">Serine protease</keyword>
<dbReference type="CDD" id="cd05561">
    <property type="entry name" value="Peptidases_S8_4"/>
    <property type="match status" value="1"/>
</dbReference>
<gene>
    <name evidence="8" type="ORF">HNQ99_002575</name>
</gene>
<evidence type="ECO:0000256" key="3">
    <source>
        <dbReference type="ARBA" id="ARBA00022801"/>
    </source>
</evidence>
<name>A0A840HXF5_9SPHN</name>
<evidence type="ECO:0000256" key="5">
    <source>
        <dbReference type="PROSITE-ProRule" id="PRU01240"/>
    </source>
</evidence>
<dbReference type="GO" id="GO:0004252">
    <property type="term" value="F:serine-type endopeptidase activity"/>
    <property type="evidence" value="ECO:0007669"/>
    <property type="project" value="UniProtKB-UniRule"/>
</dbReference>
<evidence type="ECO:0000313" key="8">
    <source>
        <dbReference type="EMBL" id="MBB4642250.1"/>
    </source>
</evidence>
<keyword evidence="2 5" id="KW-0645">Protease</keyword>
<protein>
    <recommendedName>
        <fullName evidence="7">Peptidase S8/S53 domain-containing protein</fullName>
    </recommendedName>
</protein>
<feature type="active site" description="Charge relay system" evidence="5">
    <location>
        <position position="370"/>
    </location>
</feature>
<comment type="caution">
    <text evidence="8">The sequence shown here is derived from an EMBL/GenBank/DDBJ whole genome shotgun (WGS) entry which is preliminary data.</text>
</comment>
<evidence type="ECO:0000256" key="6">
    <source>
        <dbReference type="SAM" id="SignalP"/>
    </source>
</evidence>
<proteinExistence type="inferred from homology"/>
<keyword evidence="9" id="KW-1185">Reference proteome</keyword>
<dbReference type="InterPro" id="IPR036852">
    <property type="entry name" value="Peptidase_S8/S53_dom_sf"/>
</dbReference>
<evidence type="ECO:0000256" key="4">
    <source>
        <dbReference type="ARBA" id="ARBA00022825"/>
    </source>
</evidence>
<feature type="chain" id="PRO_5032507491" description="Peptidase S8/S53 domain-containing protein" evidence="6">
    <location>
        <begin position="23"/>
        <end position="425"/>
    </location>
</feature>
<feature type="domain" description="Peptidase S8/S53" evidence="7">
    <location>
        <begin position="185"/>
        <end position="387"/>
    </location>
</feature>
<sequence length="425" mass="43587">MRRALYLAALLPLSMMAASGSAQLNLPGDVALPDVGDTLGRAGDALSLPRIAALPPMRAAQALLEARIDRLSRLVRSNPQDLEFDDQQYPAVKGSIVAMGLSEQQIAELRQAGFVPQREEVEGLDIGFLHLRTPEGQSLARSLRQARKIAPGAQIGSNPIYFQSGGIMPIAAASALASNRSSGGRAVGLIDGGVGQHPSLDGPIEQRGFAKGAPAPSGHATAVASLIAGNGLVQGAAPGAPLLIADIYGRDPAGGNAIAIARALGWMAASGVRIVTISLVGPDNSLLSGAMAAARRKGMIVVAAVGNDGPAAPPAYPASYDGVIAVTGVDGKNRALIEAGRASHLDYAAPGADMVAASINGKAARVRGTSFAAPFVAGRLYRNLQAADIRFAIQKLNAEAKDLGKRGPDKVYGRGLVCGTCRNER</sequence>
<dbReference type="GO" id="GO:0006508">
    <property type="term" value="P:proteolysis"/>
    <property type="evidence" value="ECO:0007669"/>
    <property type="project" value="UniProtKB-KW"/>
</dbReference>
<feature type="active site" description="Charge relay system" evidence="5">
    <location>
        <position position="191"/>
    </location>
</feature>
<evidence type="ECO:0000259" key="7">
    <source>
        <dbReference type="Pfam" id="PF00082"/>
    </source>
</evidence>
<feature type="active site" description="Charge relay system" evidence="5">
    <location>
        <position position="219"/>
    </location>
</feature>
<dbReference type="Gene3D" id="3.40.50.200">
    <property type="entry name" value="Peptidase S8/S53 domain"/>
    <property type="match status" value="1"/>
</dbReference>
<dbReference type="InterPro" id="IPR000209">
    <property type="entry name" value="Peptidase_S8/S53_dom"/>
</dbReference>
<comment type="similarity">
    <text evidence="1 5">Belongs to the peptidase S8 family.</text>
</comment>
<dbReference type="Pfam" id="PF00082">
    <property type="entry name" value="Peptidase_S8"/>
    <property type="match status" value="1"/>
</dbReference>
<evidence type="ECO:0000256" key="1">
    <source>
        <dbReference type="ARBA" id="ARBA00011073"/>
    </source>
</evidence>
<dbReference type="Proteomes" id="UP000575068">
    <property type="component" value="Unassembled WGS sequence"/>
</dbReference>
<dbReference type="PANTHER" id="PTHR43806">
    <property type="entry name" value="PEPTIDASE S8"/>
    <property type="match status" value="1"/>
</dbReference>
<reference evidence="8 9" key="1">
    <citation type="submission" date="2020-08" db="EMBL/GenBank/DDBJ databases">
        <title>Genomic Encyclopedia of Type Strains, Phase IV (KMG-IV): sequencing the most valuable type-strain genomes for metagenomic binning, comparative biology and taxonomic classification.</title>
        <authorList>
            <person name="Goeker M."/>
        </authorList>
    </citation>
    <scope>NUCLEOTIDE SEQUENCE [LARGE SCALE GENOMIC DNA]</scope>
    <source>
        <strain evidence="8 9">DSM 7465</strain>
    </source>
</reference>
<evidence type="ECO:0000256" key="2">
    <source>
        <dbReference type="ARBA" id="ARBA00022670"/>
    </source>
</evidence>
<dbReference type="RefSeq" id="WP_246414949.1">
    <property type="nucleotide sequence ID" value="NZ_JACHOV010000010.1"/>
</dbReference>
<dbReference type="PANTHER" id="PTHR43806:SF11">
    <property type="entry name" value="CEREVISIN-RELATED"/>
    <property type="match status" value="1"/>
</dbReference>
<keyword evidence="6" id="KW-0732">Signal</keyword>
<dbReference type="PROSITE" id="PS51892">
    <property type="entry name" value="SUBTILASE"/>
    <property type="match status" value="1"/>
</dbReference>